<dbReference type="InterPro" id="IPR011852">
    <property type="entry name" value="TRAP_TAXI"/>
</dbReference>
<dbReference type="STRING" id="582667.SAMN05192568_102172"/>
<keyword evidence="2" id="KW-0812">Transmembrane</keyword>
<organism evidence="3 4">
    <name type="scientific">Methylobacterium pseudosasicola</name>
    <dbReference type="NCBI Taxonomy" id="582667"/>
    <lineage>
        <taxon>Bacteria</taxon>
        <taxon>Pseudomonadati</taxon>
        <taxon>Pseudomonadota</taxon>
        <taxon>Alphaproteobacteria</taxon>
        <taxon>Hyphomicrobiales</taxon>
        <taxon>Methylobacteriaceae</taxon>
        <taxon>Methylobacterium</taxon>
    </lineage>
</organism>
<sequence>MIRRSKTTVIALGVIAAAALVAVLLHLLLGLLALDIAVAKTSEEDRQAAQALTQLFESQHPRVRIRTIYEPDRLGTAAALDNGAVQLALVRSDAAPKDGQTLAILRRDAIVFVAPGGSGVDSVAKLRGSTVGLLDGRKLDPRLLDLILTHFGEPPESVHRKVLTLDQLTEAARSRQIGAVFVAAPVGSAVWLPLFTALRKGSGAAKLFEVDEAAAIAKAHPVLDTIDVPKGAFLGSLPAPGDDITTLSVSHRLVARGEMPDWLAGEITREVLTGKPRLVALDDDLTGIEAPDTDDKVQALPIHPGAAAYLTGNQPSLADQAQNAAYWIGLMISAAVSLSAAAIALYKRVRPRQPPTRVLRLLEIWLAVSSADPAEVDQLEREADALAAEAIRAEAHGRTESVEMRLVALLVTHIREAARRRLTLDLRPSQQTSAPNTAPAPLSIKR</sequence>
<accession>A0A1I4NMA9</accession>
<dbReference type="Pfam" id="PF16868">
    <property type="entry name" value="NMT1_3"/>
    <property type="match status" value="1"/>
</dbReference>
<keyword evidence="4" id="KW-1185">Reference proteome</keyword>
<feature type="transmembrane region" description="Helical" evidence="2">
    <location>
        <begin position="324"/>
        <end position="346"/>
    </location>
</feature>
<protein>
    <submittedName>
        <fullName evidence="3">TRAP-type uncharacterized transport system, substrate-binding protein</fullName>
    </submittedName>
</protein>
<feature type="region of interest" description="Disordered" evidence="1">
    <location>
        <begin position="425"/>
        <end position="446"/>
    </location>
</feature>
<dbReference type="PANTHER" id="PTHR42941">
    <property type="entry name" value="SLL1037 PROTEIN"/>
    <property type="match status" value="1"/>
</dbReference>
<proteinExistence type="predicted"/>
<dbReference type="SUPFAM" id="SSF53850">
    <property type="entry name" value="Periplasmic binding protein-like II"/>
    <property type="match status" value="1"/>
</dbReference>
<reference evidence="4" key="1">
    <citation type="submission" date="2016-10" db="EMBL/GenBank/DDBJ databases">
        <authorList>
            <person name="Varghese N."/>
            <person name="Submissions S."/>
        </authorList>
    </citation>
    <scope>NUCLEOTIDE SEQUENCE [LARGE SCALE GENOMIC DNA]</scope>
    <source>
        <strain evidence="4">BL36</strain>
    </source>
</reference>
<dbReference type="Proteomes" id="UP000199048">
    <property type="component" value="Unassembled WGS sequence"/>
</dbReference>
<evidence type="ECO:0000313" key="4">
    <source>
        <dbReference type="Proteomes" id="UP000199048"/>
    </source>
</evidence>
<keyword evidence="2" id="KW-0472">Membrane</keyword>
<keyword evidence="2" id="KW-1133">Transmembrane helix</keyword>
<dbReference type="AlphaFoldDB" id="A0A1I4NMA9"/>
<evidence type="ECO:0000256" key="2">
    <source>
        <dbReference type="SAM" id="Phobius"/>
    </source>
</evidence>
<dbReference type="EMBL" id="FOTK01000021">
    <property type="protein sequence ID" value="SFM16606.1"/>
    <property type="molecule type" value="Genomic_DNA"/>
</dbReference>
<dbReference type="Gene3D" id="3.40.190.10">
    <property type="entry name" value="Periplasmic binding protein-like II"/>
    <property type="match status" value="2"/>
</dbReference>
<dbReference type="RefSeq" id="WP_244537222.1">
    <property type="nucleotide sequence ID" value="NZ_FOTK01000021.1"/>
</dbReference>
<evidence type="ECO:0000256" key="1">
    <source>
        <dbReference type="SAM" id="MobiDB-lite"/>
    </source>
</evidence>
<name>A0A1I4NMA9_9HYPH</name>
<gene>
    <name evidence="3" type="ORF">SAMN05192568_102172</name>
</gene>
<evidence type="ECO:0000313" key="3">
    <source>
        <dbReference type="EMBL" id="SFM16606.1"/>
    </source>
</evidence>
<dbReference type="PANTHER" id="PTHR42941:SF1">
    <property type="entry name" value="SLL1037 PROTEIN"/>
    <property type="match status" value="1"/>
</dbReference>